<dbReference type="Gene3D" id="3.30.70.270">
    <property type="match status" value="1"/>
</dbReference>
<dbReference type="Pfam" id="PF00078">
    <property type="entry name" value="RVT_1"/>
    <property type="match status" value="1"/>
</dbReference>
<dbReference type="EMBL" id="JARQWQ010000047">
    <property type="protein sequence ID" value="KAK2557800.1"/>
    <property type="molecule type" value="Genomic_DNA"/>
</dbReference>
<dbReference type="AlphaFoldDB" id="A0AAD9QBH1"/>
<feature type="domain" description="Reverse transcriptase" evidence="1">
    <location>
        <begin position="7"/>
        <end position="91"/>
    </location>
</feature>
<sequence>MSNKSPGKMRDRKDRSLASWAQKEEYPLPRIDDIFVKLAEEQRFTKINLKQAYHQMEVEEESQEYLTINTHQGLYRYNGLVFGITSAPAIW</sequence>
<evidence type="ECO:0000313" key="2">
    <source>
        <dbReference type="EMBL" id="KAK2557800.1"/>
    </source>
</evidence>
<dbReference type="InterPro" id="IPR050951">
    <property type="entry name" value="Retrovirus_Pol_polyprotein"/>
</dbReference>
<dbReference type="InterPro" id="IPR000477">
    <property type="entry name" value="RT_dom"/>
</dbReference>
<evidence type="ECO:0000313" key="3">
    <source>
        <dbReference type="Proteomes" id="UP001249851"/>
    </source>
</evidence>
<dbReference type="Gene3D" id="3.10.10.10">
    <property type="entry name" value="HIV Type 1 Reverse Transcriptase, subunit A, domain 1"/>
    <property type="match status" value="1"/>
</dbReference>
<gene>
    <name evidence="2" type="ORF">P5673_019758</name>
</gene>
<comment type="caution">
    <text evidence="2">The sequence shown here is derived from an EMBL/GenBank/DDBJ whole genome shotgun (WGS) entry which is preliminary data.</text>
</comment>
<dbReference type="PANTHER" id="PTHR37984">
    <property type="entry name" value="PROTEIN CBG26694"/>
    <property type="match status" value="1"/>
</dbReference>
<name>A0AAD9QBH1_ACRCE</name>
<accession>A0AAD9QBH1</accession>
<reference evidence="2" key="1">
    <citation type="journal article" date="2023" name="G3 (Bethesda)">
        <title>Whole genome assembly and annotation of the endangered Caribbean coral Acropora cervicornis.</title>
        <authorList>
            <person name="Selwyn J.D."/>
            <person name="Vollmer S.V."/>
        </authorList>
    </citation>
    <scope>NUCLEOTIDE SEQUENCE</scope>
    <source>
        <strain evidence="2">K2</strain>
    </source>
</reference>
<dbReference type="InterPro" id="IPR043128">
    <property type="entry name" value="Rev_trsase/Diguanyl_cyclase"/>
</dbReference>
<dbReference type="InterPro" id="IPR043502">
    <property type="entry name" value="DNA/RNA_pol_sf"/>
</dbReference>
<organism evidence="2 3">
    <name type="scientific">Acropora cervicornis</name>
    <name type="common">Staghorn coral</name>
    <dbReference type="NCBI Taxonomy" id="6130"/>
    <lineage>
        <taxon>Eukaryota</taxon>
        <taxon>Metazoa</taxon>
        <taxon>Cnidaria</taxon>
        <taxon>Anthozoa</taxon>
        <taxon>Hexacorallia</taxon>
        <taxon>Scleractinia</taxon>
        <taxon>Astrocoeniina</taxon>
        <taxon>Acroporidae</taxon>
        <taxon>Acropora</taxon>
    </lineage>
</organism>
<protein>
    <recommendedName>
        <fullName evidence="1">Reverse transcriptase domain-containing protein</fullName>
    </recommendedName>
</protein>
<evidence type="ECO:0000259" key="1">
    <source>
        <dbReference type="Pfam" id="PF00078"/>
    </source>
</evidence>
<dbReference type="PANTHER" id="PTHR37984:SF14">
    <property type="entry name" value="RIBONUCLEASE H"/>
    <property type="match status" value="1"/>
</dbReference>
<reference evidence="2" key="2">
    <citation type="journal article" date="2023" name="Science">
        <title>Genomic signatures of disease resistance in endangered staghorn corals.</title>
        <authorList>
            <person name="Vollmer S.V."/>
            <person name="Selwyn J.D."/>
            <person name="Despard B.A."/>
            <person name="Roesel C.L."/>
        </authorList>
    </citation>
    <scope>NUCLEOTIDE SEQUENCE</scope>
    <source>
        <strain evidence="2">K2</strain>
    </source>
</reference>
<dbReference type="Proteomes" id="UP001249851">
    <property type="component" value="Unassembled WGS sequence"/>
</dbReference>
<keyword evidence="3" id="KW-1185">Reference proteome</keyword>
<proteinExistence type="predicted"/>
<dbReference type="SUPFAM" id="SSF56672">
    <property type="entry name" value="DNA/RNA polymerases"/>
    <property type="match status" value="1"/>
</dbReference>